<organism evidence="5 7">
    <name type="scientific">Candidatus Sysuiplasma superficiale</name>
    <dbReference type="NCBI Taxonomy" id="2823368"/>
    <lineage>
        <taxon>Archaea</taxon>
        <taxon>Methanobacteriati</taxon>
        <taxon>Thermoplasmatota</taxon>
        <taxon>Thermoplasmata</taxon>
        <taxon>Candidatus Sysuiplasmatales</taxon>
        <taxon>Candidatus Sysuiplasmataceae</taxon>
        <taxon>Candidatus Sysuiplasma</taxon>
    </lineage>
</organism>
<dbReference type="InterPro" id="IPR002747">
    <property type="entry name" value="SAM_OH_AdoTrfase"/>
</dbReference>
<dbReference type="InterPro" id="IPR046469">
    <property type="entry name" value="SAM_HAT_N"/>
</dbReference>
<dbReference type="PANTHER" id="PTHR35092:SF1">
    <property type="entry name" value="CHLORINASE MJ1651"/>
    <property type="match status" value="1"/>
</dbReference>
<name>A0A8J7YJ70_9ARCH</name>
<dbReference type="Pfam" id="PF20257">
    <property type="entry name" value="SAM_HAT_C"/>
    <property type="match status" value="1"/>
</dbReference>
<dbReference type="InterPro" id="IPR023227">
    <property type="entry name" value="SAM_OH_AdoTrfase_C_sf"/>
</dbReference>
<keyword evidence="1" id="KW-0949">S-adenosyl-L-methionine</keyword>
<protein>
    <submittedName>
        <fullName evidence="5">SAM-dependent chlorinase/fluorinase</fullName>
    </submittedName>
</protein>
<evidence type="ECO:0000313" key="5">
    <source>
        <dbReference type="EMBL" id="MBX8631434.1"/>
    </source>
</evidence>
<dbReference type="Pfam" id="PF01887">
    <property type="entry name" value="SAM_HAT_N"/>
    <property type="match status" value="1"/>
</dbReference>
<evidence type="ECO:0000256" key="2">
    <source>
        <dbReference type="ARBA" id="ARBA00024035"/>
    </source>
</evidence>
<dbReference type="Proteomes" id="UP000750197">
    <property type="component" value="Unassembled WGS sequence"/>
</dbReference>
<dbReference type="EMBL" id="JAHEAC010000002">
    <property type="protein sequence ID" value="MBX8643260.1"/>
    <property type="molecule type" value="Genomic_DNA"/>
</dbReference>
<dbReference type="PIRSF" id="PIRSF006779">
    <property type="entry name" value="UCP006779"/>
    <property type="match status" value="1"/>
</dbReference>
<dbReference type="EMBL" id="JAGVSJ010000004">
    <property type="protein sequence ID" value="MBX8631434.1"/>
    <property type="molecule type" value="Genomic_DNA"/>
</dbReference>
<dbReference type="Gene3D" id="2.40.30.90">
    <property type="entry name" value="Bacterial fluorinating enzyme like"/>
    <property type="match status" value="1"/>
</dbReference>
<comment type="similarity">
    <text evidence="2">Belongs to the SAM hydrolase / SAM-dependent halogenase family.</text>
</comment>
<sequence length="280" mass="29861">MALTAKKDKGETQNHGRPVISLLTDFGSKGGYVGAVKAVILSRVNADIVDISNDITPQSVVEGAFVLNSVCGYFPSGTVHLAVVDPGVGTARRAIAVKAGKYYFVGPDNGLLIPAARKSGISEVREIDVTRLSVPAVSNTFHGRDVFAPAAAFIAAGNDFSGLGRKLNRYVDLNFGTYRKTADQVYGMCMYSDTFGNIVTNIDGGQFSRVFRIGEKLSVDIRDVHRVAEFCRAYGDSRPGVLSVLIGSHGNVELAVSGGSASILLGFSPMTEVSFRKLRF</sequence>
<gene>
    <name evidence="5" type="ORF">J9259_02780</name>
    <name evidence="6" type="ORF">KIY12_00800</name>
</gene>
<dbReference type="AlphaFoldDB" id="A0A8J7YJ70"/>
<comment type="caution">
    <text evidence="5">The sequence shown here is derived from an EMBL/GenBank/DDBJ whole genome shotgun (WGS) entry which is preliminary data.</text>
</comment>
<evidence type="ECO:0000259" key="4">
    <source>
        <dbReference type="Pfam" id="PF20257"/>
    </source>
</evidence>
<dbReference type="SUPFAM" id="SSF101852">
    <property type="entry name" value="Bacterial fluorinating enzyme, C-terminal domain"/>
    <property type="match status" value="1"/>
</dbReference>
<dbReference type="Proteomes" id="UP000716004">
    <property type="component" value="Unassembled WGS sequence"/>
</dbReference>
<evidence type="ECO:0000313" key="6">
    <source>
        <dbReference type="EMBL" id="MBX8643260.1"/>
    </source>
</evidence>
<evidence type="ECO:0000259" key="3">
    <source>
        <dbReference type="Pfam" id="PF01887"/>
    </source>
</evidence>
<dbReference type="InterPro" id="IPR023228">
    <property type="entry name" value="SAM_OH_AdoTrfase_N_sf"/>
</dbReference>
<proteinExistence type="inferred from homology"/>
<dbReference type="Gene3D" id="3.40.50.10790">
    <property type="entry name" value="S-adenosyl-l-methionine hydroxide adenosyltransferase, N-terminal"/>
    <property type="match status" value="1"/>
</dbReference>
<accession>A0A8J7YJ70</accession>
<dbReference type="SUPFAM" id="SSF102522">
    <property type="entry name" value="Bacterial fluorinating enzyme, N-terminal domain"/>
    <property type="match status" value="1"/>
</dbReference>
<feature type="domain" description="S-adenosyl-l-methionine hydroxide adenosyltransferase C-terminal" evidence="4">
    <location>
        <begin position="190"/>
        <end position="273"/>
    </location>
</feature>
<dbReference type="InterPro" id="IPR046470">
    <property type="entry name" value="SAM_HAT_C"/>
</dbReference>
<dbReference type="PANTHER" id="PTHR35092">
    <property type="entry name" value="CHLORINASE MJ1651"/>
    <property type="match status" value="1"/>
</dbReference>
<reference evidence="5" key="1">
    <citation type="submission" date="2021-04" db="EMBL/GenBank/DDBJ databases">
        <title>Genomic insights into ecological role and evolution of a novel Thermoplasmata order Candidatus Sysuiplasmatales.</title>
        <authorList>
            <person name="Yuan Y."/>
        </authorList>
    </citation>
    <scope>NUCLEOTIDE SEQUENCE</scope>
    <source>
        <strain evidence="6">TUT19-bin139</strain>
        <strain evidence="5">YP2-bin.285</strain>
    </source>
</reference>
<feature type="domain" description="S-adenosyl-l-methionine hydroxide adenosyltransferase N-terminal" evidence="3">
    <location>
        <begin position="20"/>
        <end position="164"/>
    </location>
</feature>
<evidence type="ECO:0000313" key="7">
    <source>
        <dbReference type="Proteomes" id="UP000716004"/>
    </source>
</evidence>
<evidence type="ECO:0000256" key="1">
    <source>
        <dbReference type="ARBA" id="ARBA00022691"/>
    </source>
</evidence>